<dbReference type="NCBIfam" id="TIGR00553">
    <property type="entry name" value="pabB"/>
    <property type="match status" value="1"/>
</dbReference>
<evidence type="ECO:0000256" key="2">
    <source>
        <dbReference type="ARBA" id="ARBA00022679"/>
    </source>
</evidence>
<dbReference type="Pfam" id="PF00425">
    <property type="entry name" value="Chorismate_bind"/>
    <property type="match status" value="1"/>
</dbReference>
<dbReference type="GO" id="GO:0000162">
    <property type="term" value="P:L-tryptophan biosynthetic process"/>
    <property type="evidence" value="ECO:0007669"/>
    <property type="project" value="TreeGrafter"/>
</dbReference>
<keyword evidence="2" id="KW-0808">Transferase</keyword>
<dbReference type="Gene3D" id="3.60.120.10">
    <property type="entry name" value="Anthranilate synthase"/>
    <property type="match status" value="1"/>
</dbReference>
<protein>
    <recommendedName>
        <fullName evidence="1">aminodeoxychorismate synthase</fullName>
        <ecNumber evidence="1">2.6.1.85</ecNumber>
    </recommendedName>
</protein>
<organism evidence="5 6">
    <name type="scientific">Lolium multiflorum</name>
    <name type="common">Italian ryegrass</name>
    <name type="synonym">Lolium perenne subsp. multiflorum</name>
    <dbReference type="NCBI Taxonomy" id="4521"/>
    <lineage>
        <taxon>Eukaryota</taxon>
        <taxon>Viridiplantae</taxon>
        <taxon>Streptophyta</taxon>
        <taxon>Embryophyta</taxon>
        <taxon>Tracheophyta</taxon>
        <taxon>Spermatophyta</taxon>
        <taxon>Magnoliopsida</taxon>
        <taxon>Liliopsida</taxon>
        <taxon>Poales</taxon>
        <taxon>Poaceae</taxon>
        <taxon>BOP clade</taxon>
        <taxon>Pooideae</taxon>
        <taxon>Poodae</taxon>
        <taxon>Poeae</taxon>
        <taxon>Poeae Chloroplast Group 2 (Poeae type)</taxon>
        <taxon>Loliodinae</taxon>
        <taxon>Loliinae</taxon>
        <taxon>Lolium</taxon>
    </lineage>
</organism>
<dbReference type="InterPro" id="IPR019999">
    <property type="entry name" value="Anth_synth_I-like"/>
</dbReference>
<evidence type="ECO:0000259" key="3">
    <source>
        <dbReference type="Pfam" id="PF00425"/>
    </source>
</evidence>
<dbReference type="EC" id="2.6.1.85" evidence="1"/>
<dbReference type="PANTHER" id="PTHR11236">
    <property type="entry name" value="AMINOBENZOATE/ANTHRANILATE SYNTHASE"/>
    <property type="match status" value="1"/>
</dbReference>
<evidence type="ECO:0000313" key="5">
    <source>
        <dbReference type="EMBL" id="KAK1611842.1"/>
    </source>
</evidence>
<dbReference type="InterPro" id="IPR005801">
    <property type="entry name" value="ADC_synthase"/>
</dbReference>
<sequence length="534" mass="59425">MLRERRSEKKFLRLRWRKIDNFVSRIAGSEAIFSVLFGHQNAEDTFWLDSSSVDQNRARFSFMGGKGGPLWKQMTFHLSNRRADCGGTITVRGAHGSAVKNSLNDGFLEFLNKEIESIEYNKKDFEGLPFDFHGGFVGYLGYGLKVECDASSNKAKSSTPDACFFFVDNLVVVDHNNGDVYILSLHAEHSSSNGNGVCSNTTHTPWLVETEKRLLGMIATAPGAPINGKSLTGSSNVNTQSFVVEKSKDQYIKDVRSCLDYIRDGESYELCLTTRMRRGIEYINALQLYLKLRKQNPAPYAAWLNFSSENLSICCSSPERFLRLDRNAILEAKPIKGTIARGRTPEEDECLRLQLKYSEKDQAENLMIVDLLRNDLGKVCEPGSVHVPRLMEVESYKSVHTMVSTIRGTKKPDLSTIDCVKAAFPGGSMTGAPKVRSMEILDSLESSPRGIYSGSIGFFSYNRTFDLNIVIRTVILHDGEATIGAGGAIVALSDPEAEYAEMMLKARTPTKVVEECSQTIYSSDRSDSMRTTIS</sequence>
<dbReference type="GO" id="GO:0008153">
    <property type="term" value="P:4-aminobenzoate biosynthetic process"/>
    <property type="evidence" value="ECO:0007669"/>
    <property type="project" value="TreeGrafter"/>
</dbReference>
<dbReference type="InterPro" id="IPR006805">
    <property type="entry name" value="Anth_synth_I_N"/>
</dbReference>
<dbReference type="GO" id="GO:0046820">
    <property type="term" value="F:4-amino-4-deoxychorismate synthase activity"/>
    <property type="evidence" value="ECO:0007669"/>
    <property type="project" value="UniProtKB-EC"/>
</dbReference>
<dbReference type="InterPro" id="IPR015890">
    <property type="entry name" value="Chorismate_C"/>
</dbReference>
<dbReference type="Pfam" id="PF04715">
    <property type="entry name" value="Anth_synt_I_N"/>
    <property type="match status" value="1"/>
</dbReference>
<accession>A0AAD8R070</accession>
<comment type="caution">
    <text evidence="5">The sequence shown here is derived from an EMBL/GenBank/DDBJ whole genome shotgun (WGS) entry which is preliminary data.</text>
</comment>
<evidence type="ECO:0000313" key="6">
    <source>
        <dbReference type="Proteomes" id="UP001231189"/>
    </source>
</evidence>
<dbReference type="AlphaFoldDB" id="A0AAD8R070"/>
<reference evidence="5" key="1">
    <citation type="submission" date="2023-07" db="EMBL/GenBank/DDBJ databases">
        <title>A chromosome-level genome assembly of Lolium multiflorum.</title>
        <authorList>
            <person name="Chen Y."/>
            <person name="Copetti D."/>
            <person name="Kolliker R."/>
            <person name="Studer B."/>
        </authorList>
    </citation>
    <scope>NUCLEOTIDE SEQUENCE</scope>
    <source>
        <strain evidence="5">02402/16</strain>
        <tissue evidence="5">Leaf</tissue>
    </source>
</reference>
<feature type="domain" description="Anthranilate synthase component I N-terminal" evidence="4">
    <location>
        <begin position="41"/>
        <end position="182"/>
    </location>
</feature>
<feature type="domain" description="Chorismate-utilising enzyme C-terminal" evidence="3">
    <location>
        <begin position="248"/>
        <end position="505"/>
    </location>
</feature>
<dbReference type="GO" id="GO:0009396">
    <property type="term" value="P:folic acid-containing compound biosynthetic process"/>
    <property type="evidence" value="ECO:0007669"/>
    <property type="project" value="InterPro"/>
</dbReference>
<name>A0AAD8R070_LOLMU</name>
<dbReference type="InterPro" id="IPR005802">
    <property type="entry name" value="ADC_synth_comp_1"/>
</dbReference>
<dbReference type="Proteomes" id="UP001231189">
    <property type="component" value="Unassembled WGS sequence"/>
</dbReference>
<dbReference type="GO" id="GO:0005737">
    <property type="term" value="C:cytoplasm"/>
    <property type="evidence" value="ECO:0007669"/>
    <property type="project" value="TreeGrafter"/>
</dbReference>
<gene>
    <name evidence="5" type="ORF">QYE76_035515</name>
</gene>
<keyword evidence="6" id="KW-1185">Reference proteome</keyword>
<dbReference type="SUPFAM" id="SSF56322">
    <property type="entry name" value="ADC synthase"/>
    <property type="match status" value="1"/>
</dbReference>
<evidence type="ECO:0000256" key="1">
    <source>
        <dbReference type="ARBA" id="ARBA00013139"/>
    </source>
</evidence>
<proteinExistence type="predicted"/>
<dbReference type="EMBL" id="JAUUTY010000007">
    <property type="protein sequence ID" value="KAK1611842.1"/>
    <property type="molecule type" value="Genomic_DNA"/>
</dbReference>
<dbReference type="PANTHER" id="PTHR11236:SF18">
    <property type="entry name" value="AMINODEOXYCHORISMATE SYNTHASE"/>
    <property type="match status" value="1"/>
</dbReference>
<evidence type="ECO:0000259" key="4">
    <source>
        <dbReference type="Pfam" id="PF04715"/>
    </source>
</evidence>
<dbReference type="PRINTS" id="PR00095">
    <property type="entry name" value="ANTSNTHASEI"/>
</dbReference>